<dbReference type="Gene3D" id="3.90.176.10">
    <property type="entry name" value="Toxin ADP-ribosyltransferase, Chain A, domain 1"/>
    <property type="match status" value="1"/>
</dbReference>
<protein>
    <submittedName>
        <fullName evidence="1">Uncharacterized protein</fullName>
    </submittedName>
</protein>
<dbReference type="SUPFAM" id="SSF56399">
    <property type="entry name" value="ADP-ribosylation"/>
    <property type="match status" value="1"/>
</dbReference>
<evidence type="ECO:0000313" key="1">
    <source>
        <dbReference type="EMBL" id="QHT00970.1"/>
    </source>
</evidence>
<name>A0A6C0CAX6_9ZZZZ</name>
<accession>A0A6C0CAX6</accession>
<reference evidence="1" key="1">
    <citation type="journal article" date="2020" name="Nature">
        <title>Giant virus diversity and host interactions through global metagenomics.</title>
        <authorList>
            <person name="Schulz F."/>
            <person name="Roux S."/>
            <person name="Paez-Espino D."/>
            <person name="Jungbluth S."/>
            <person name="Walsh D.A."/>
            <person name="Denef V.J."/>
            <person name="McMahon K.D."/>
            <person name="Konstantinidis K.T."/>
            <person name="Eloe-Fadrosh E.A."/>
            <person name="Kyrpides N.C."/>
            <person name="Woyke T."/>
        </authorList>
    </citation>
    <scope>NUCLEOTIDE SEQUENCE</scope>
    <source>
        <strain evidence="1">GVMAG-M-3300020192-26</strain>
    </source>
</reference>
<dbReference type="AlphaFoldDB" id="A0A6C0CAX6"/>
<dbReference type="EMBL" id="MN739361">
    <property type="protein sequence ID" value="QHT00970.1"/>
    <property type="molecule type" value="Genomic_DNA"/>
</dbReference>
<sequence length="285" mass="34034">MEKLERFLKLDKDVIKSNNEKFINMNLYDKLTAEEKYVLTRYKGPSHGMDKYGLFGYDDYNKLFIDPEKFLTIDVNHLDEYVVLYRLNDSYDDMHLNLNDLKSQLGKILDKINNKRKSNIIKCVNHFDHIIRKGIHYPGYLYRVMRTPFMGTEIKNFTSWSMYPQIGFCDGNCHIYIVKLPKKMKAWYMEYDIQYPNNEKDQILKDIGNFGYYEYEFLLPRNITFRILKTVNFSMPMTQFDSKANKDKTKMHLQVTRIEITGYKYVSPKEIVNKLPASKALKFNE</sequence>
<proteinExistence type="predicted"/>
<organism evidence="1">
    <name type="scientific">viral metagenome</name>
    <dbReference type="NCBI Taxonomy" id="1070528"/>
    <lineage>
        <taxon>unclassified sequences</taxon>
        <taxon>metagenomes</taxon>
        <taxon>organismal metagenomes</taxon>
    </lineage>
</organism>